<keyword evidence="1" id="KW-0472">Membrane</keyword>
<keyword evidence="3" id="KW-1185">Reference proteome</keyword>
<dbReference type="InParanoid" id="A0A1C7ND56"/>
<organism evidence="2 3">
    <name type="scientific">Choanephora cucurbitarum</name>
    <dbReference type="NCBI Taxonomy" id="101091"/>
    <lineage>
        <taxon>Eukaryota</taxon>
        <taxon>Fungi</taxon>
        <taxon>Fungi incertae sedis</taxon>
        <taxon>Mucoromycota</taxon>
        <taxon>Mucoromycotina</taxon>
        <taxon>Mucoromycetes</taxon>
        <taxon>Mucorales</taxon>
        <taxon>Mucorineae</taxon>
        <taxon>Choanephoraceae</taxon>
        <taxon>Choanephoroideae</taxon>
        <taxon>Choanephora</taxon>
    </lineage>
</organism>
<evidence type="ECO:0000313" key="3">
    <source>
        <dbReference type="Proteomes" id="UP000093000"/>
    </source>
</evidence>
<feature type="transmembrane region" description="Helical" evidence="1">
    <location>
        <begin position="60"/>
        <end position="80"/>
    </location>
</feature>
<dbReference type="Proteomes" id="UP000093000">
    <property type="component" value="Unassembled WGS sequence"/>
</dbReference>
<keyword evidence="1" id="KW-0812">Transmembrane</keyword>
<gene>
    <name evidence="2" type="ORF">A0J61_05262</name>
</gene>
<accession>A0A1C7ND56</accession>
<comment type="caution">
    <text evidence="2">The sequence shown here is derived from an EMBL/GenBank/DDBJ whole genome shotgun (WGS) entry which is preliminary data.</text>
</comment>
<dbReference type="AlphaFoldDB" id="A0A1C7ND56"/>
<feature type="non-terminal residue" evidence="2">
    <location>
        <position position="86"/>
    </location>
</feature>
<evidence type="ECO:0000256" key="1">
    <source>
        <dbReference type="SAM" id="Phobius"/>
    </source>
</evidence>
<dbReference type="EMBL" id="LUGH01000280">
    <property type="protein sequence ID" value="OBZ86689.1"/>
    <property type="molecule type" value="Genomic_DNA"/>
</dbReference>
<evidence type="ECO:0000313" key="2">
    <source>
        <dbReference type="EMBL" id="OBZ86689.1"/>
    </source>
</evidence>
<sequence>MPRHCPRAGSHHILCLRFANLAIVGRTYHNCRMAHSDFGCGLIFSRLKNSFCHYPTSFMLVWWSEVIILHSAGVLAPIAMRLDLLK</sequence>
<name>A0A1C7ND56_9FUNG</name>
<reference evidence="2 3" key="1">
    <citation type="submission" date="2016-03" db="EMBL/GenBank/DDBJ databases">
        <title>Choanephora cucurbitarum.</title>
        <authorList>
            <person name="Min B."/>
            <person name="Park H."/>
            <person name="Park J.-H."/>
            <person name="Shin H.-D."/>
            <person name="Choi I.-G."/>
        </authorList>
    </citation>
    <scope>NUCLEOTIDE SEQUENCE [LARGE SCALE GENOMIC DNA]</scope>
    <source>
        <strain evidence="2 3">KUS-F28377</strain>
    </source>
</reference>
<protein>
    <submittedName>
        <fullName evidence="2">Uncharacterized protein</fullName>
    </submittedName>
</protein>
<keyword evidence="1" id="KW-1133">Transmembrane helix</keyword>
<proteinExistence type="predicted"/>